<name>A0ABR2ZGR5_9AGAR</name>
<evidence type="ECO:0000259" key="2">
    <source>
        <dbReference type="Pfam" id="PF20415"/>
    </source>
</evidence>
<protein>
    <recommendedName>
        <fullName evidence="2">DUF6699 domain-containing protein</fullName>
    </recommendedName>
</protein>
<evidence type="ECO:0000313" key="4">
    <source>
        <dbReference type="Proteomes" id="UP001437256"/>
    </source>
</evidence>
<organism evidence="3 4">
    <name type="scientific">Marasmius tenuissimus</name>
    <dbReference type="NCBI Taxonomy" id="585030"/>
    <lineage>
        <taxon>Eukaryota</taxon>
        <taxon>Fungi</taxon>
        <taxon>Dikarya</taxon>
        <taxon>Basidiomycota</taxon>
        <taxon>Agaricomycotina</taxon>
        <taxon>Agaricomycetes</taxon>
        <taxon>Agaricomycetidae</taxon>
        <taxon>Agaricales</taxon>
        <taxon>Marasmiineae</taxon>
        <taxon>Marasmiaceae</taxon>
        <taxon>Marasmius</taxon>
    </lineage>
</organism>
<feature type="domain" description="DUF6699" evidence="2">
    <location>
        <begin position="131"/>
        <end position="256"/>
    </location>
</feature>
<sequence length="269" mass="30024">MTHVNCSGAVPAELVALYDACGSLASRGFGIYIVDRFIWMFSNLAPPHSQPHTPPTTADQPSLKKATLCDTMPGILKHVRFADTTPSPSSSVSSTPGPFTPDEPSGIYTYRPLPVTGETVNLHQLLGYTPLKWDLTLRPQVDAMTIPATHPPMPFLIVTYTPLGWNIPIHPSGKTDCVTVNDLVEGIYRFLREPITRDQYNRIPSQHRSKVEESFHRRVSRFRNPDFEKLERSKGLKKVDSLMGKTTFRGLSPRENGGGDYWELNVSFS</sequence>
<evidence type="ECO:0000313" key="3">
    <source>
        <dbReference type="EMBL" id="KAL0059667.1"/>
    </source>
</evidence>
<proteinExistence type="predicted"/>
<dbReference type="Proteomes" id="UP001437256">
    <property type="component" value="Unassembled WGS sequence"/>
</dbReference>
<gene>
    <name evidence="3" type="ORF">AAF712_013570</name>
</gene>
<evidence type="ECO:0000256" key="1">
    <source>
        <dbReference type="SAM" id="MobiDB-lite"/>
    </source>
</evidence>
<dbReference type="EMBL" id="JBBXMP010000213">
    <property type="protein sequence ID" value="KAL0059667.1"/>
    <property type="molecule type" value="Genomic_DNA"/>
</dbReference>
<accession>A0ABR2ZGR5</accession>
<dbReference type="InterPro" id="IPR046522">
    <property type="entry name" value="DUF6699"/>
</dbReference>
<reference evidence="3 4" key="1">
    <citation type="submission" date="2024-05" db="EMBL/GenBank/DDBJ databases">
        <title>A draft genome resource for the thread blight pathogen Marasmius tenuissimus strain MS-2.</title>
        <authorList>
            <person name="Yulfo-Soto G.E."/>
            <person name="Baruah I.K."/>
            <person name="Amoako-Attah I."/>
            <person name="Bukari Y."/>
            <person name="Meinhardt L.W."/>
            <person name="Bailey B.A."/>
            <person name="Cohen S.P."/>
        </authorList>
    </citation>
    <scope>NUCLEOTIDE SEQUENCE [LARGE SCALE GENOMIC DNA]</scope>
    <source>
        <strain evidence="3 4">MS-2</strain>
    </source>
</reference>
<comment type="caution">
    <text evidence="3">The sequence shown here is derived from an EMBL/GenBank/DDBJ whole genome shotgun (WGS) entry which is preliminary data.</text>
</comment>
<dbReference type="Pfam" id="PF20415">
    <property type="entry name" value="DUF6699"/>
    <property type="match status" value="1"/>
</dbReference>
<feature type="region of interest" description="Disordered" evidence="1">
    <location>
        <begin position="84"/>
        <end position="104"/>
    </location>
</feature>
<feature type="compositionally biased region" description="Low complexity" evidence="1">
    <location>
        <begin position="84"/>
        <end position="97"/>
    </location>
</feature>
<keyword evidence="4" id="KW-1185">Reference proteome</keyword>